<dbReference type="AlphaFoldDB" id="A0A7C1H6F1"/>
<dbReference type="Proteomes" id="UP000886198">
    <property type="component" value="Unassembled WGS sequence"/>
</dbReference>
<evidence type="ECO:0008006" key="2">
    <source>
        <dbReference type="Google" id="ProtNLM"/>
    </source>
</evidence>
<evidence type="ECO:0000313" key="1">
    <source>
        <dbReference type="EMBL" id="HDP76947.1"/>
    </source>
</evidence>
<protein>
    <recommendedName>
        <fullName evidence="2">Cohesin domain-containing protein</fullName>
    </recommendedName>
</protein>
<feature type="non-terminal residue" evidence="1">
    <location>
        <position position="328"/>
    </location>
</feature>
<comment type="caution">
    <text evidence="1">The sequence shown here is derived from an EMBL/GenBank/DDBJ whole genome shotgun (WGS) entry which is preliminary data.</text>
</comment>
<dbReference type="InterPro" id="IPR018247">
    <property type="entry name" value="EF_Hand_1_Ca_BS"/>
</dbReference>
<dbReference type="InterPro" id="IPR008965">
    <property type="entry name" value="CBM2/CBM3_carb-bd_dom_sf"/>
</dbReference>
<dbReference type="PROSITE" id="PS51257">
    <property type="entry name" value="PROKAR_LIPOPROTEIN"/>
    <property type="match status" value="1"/>
</dbReference>
<dbReference type="SUPFAM" id="SSF49384">
    <property type="entry name" value="Carbohydrate-binding domain"/>
    <property type="match status" value="1"/>
</dbReference>
<dbReference type="PROSITE" id="PS00018">
    <property type="entry name" value="EF_HAND_1"/>
    <property type="match status" value="1"/>
</dbReference>
<dbReference type="Gene3D" id="2.60.40.680">
    <property type="match status" value="1"/>
</dbReference>
<dbReference type="EMBL" id="DSBT01000059">
    <property type="protein sequence ID" value="HDP76947.1"/>
    <property type="molecule type" value="Genomic_DNA"/>
</dbReference>
<dbReference type="GO" id="GO:0030246">
    <property type="term" value="F:carbohydrate binding"/>
    <property type="evidence" value="ECO:0007669"/>
    <property type="project" value="InterPro"/>
</dbReference>
<proteinExistence type="predicted"/>
<name>A0A7C1H6F1_9BACT</name>
<accession>A0A7C1H6F1</accession>
<organism evidence="1">
    <name type="scientific">Mesotoga infera</name>
    <dbReference type="NCBI Taxonomy" id="1236046"/>
    <lineage>
        <taxon>Bacteria</taxon>
        <taxon>Thermotogati</taxon>
        <taxon>Thermotogota</taxon>
        <taxon>Thermotogae</taxon>
        <taxon>Kosmotogales</taxon>
        <taxon>Kosmotogaceae</taxon>
        <taxon>Mesotoga</taxon>
    </lineage>
</organism>
<sequence>MKRAIRFVAIGLLVLLIGGCFHLDQKAVNSEELSLILNEDGSISIKALKELTGIDVIVAASIEEEAITVGDSLLKIVTQSDEGTTRIAIVSTSSNIMEGEEIARIDGNFTTLKNLVISSSAKYLEIPSPKPQAKPPFPDGISIVDGSIDKASEGYFLVHAENVNGFAGVEITITYDPQYIIIDKSKGEQGVTPLNSFGTGLLIVQHTENSIKITTAFNSAKSVNSEYIYQIHFMASLVEGKTLIGLSGELRDANTGMIQTTFHDGEITIGGPKLIGDFDNSNKVDLPDFILFARSYGSVLGGEGEYIETYDIAPAEDKYQGVWAGIYD</sequence>
<gene>
    <name evidence="1" type="ORF">ENN47_01935</name>
</gene>
<reference evidence="1" key="1">
    <citation type="journal article" date="2020" name="mSystems">
        <title>Genome- and Community-Level Interaction Insights into Carbon Utilization and Element Cycling Functions of Hydrothermarchaeota in Hydrothermal Sediment.</title>
        <authorList>
            <person name="Zhou Z."/>
            <person name="Liu Y."/>
            <person name="Xu W."/>
            <person name="Pan J."/>
            <person name="Luo Z.H."/>
            <person name="Li M."/>
        </authorList>
    </citation>
    <scope>NUCLEOTIDE SEQUENCE [LARGE SCALE GENOMIC DNA]</scope>
    <source>
        <strain evidence="1">SpSt-1179</strain>
    </source>
</reference>